<dbReference type="EMBL" id="CP034298">
    <property type="protein sequence ID" value="QHH11025.1"/>
    <property type="molecule type" value="Genomic_DNA"/>
</dbReference>
<reference evidence="1" key="3">
    <citation type="submission" date="2019-12" db="EMBL/GenBank/DDBJ databases">
        <authorList>
            <consortium name="NCBI Pathogen Detection Project"/>
        </authorList>
    </citation>
    <scope>NUCLEOTIDE SEQUENCE</scope>
    <source>
        <strain evidence="1">1930</strain>
    </source>
</reference>
<proteinExistence type="predicted"/>
<evidence type="ECO:0000313" key="2">
    <source>
        <dbReference type="EMBL" id="QHH11025.1"/>
    </source>
</evidence>
<organism evidence="1">
    <name type="scientific">Vibrio parahaemolyticus</name>
    <dbReference type="NCBI Taxonomy" id="670"/>
    <lineage>
        <taxon>Bacteria</taxon>
        <taxon>Pseudomonadati</taxon>
        <taxon>Pseudomonadota</taxon>
        <taxon>Gammaproteobacteria</taxon>
        <taxon>Vibrionales</taxon>
        <taxon>Vibrionaceae</taxon>
        <taxon>Vibrio</taxon>
    </lineage>
</organism>
<sequence>MAHCFAKIGSEIVKDGRGNATAGSESANGGTKI</sequence>
<dbReference type="Proteomes" id="UP000464718">
    <property type="component" value="Chromosome i"/>
</dbReference>
<gene>
    <name evidence="2" type="ORF">EHC69_02200</name>
    <name evidence="1" type="ORF">I7278_16140</name>
</gene>
<accession>A0A7Z2MVQ3</accession>
<reference evidence="2 3" key="2">
    <citation type="submission" date="2018-12" db="EMBL/GenBank/DDBJ databases">
        <title>Genomic insights into the evolutionary origins and pathogenicity of five Vibrio parahaemolyticus strains isolated from the shrimp with acute hepatopancreatic necrosis disease (AHPND).</title>
        <authorList>
            <person name="Yang Q."/>
            <person name="Dong X."/>
            <person name="Xie G."/>
            <person name="Fu S."/>
            <person name="Zou P."/>
            <person name="Sun J."/>
            <person name="Wang Y."/>
            <person name="Huang J."/>
        </authorList>
    </citation>
    <scope>NUCLEOTIDE SEQUENCE [LARGE SCALE GENOMIC DNA]</scope>
    <source>
        <strain evidence="2 3">20160303005-1</strain>
    </source>
</reference>
<protein>
    <submittedName>
        <fullName evidence="1">Uncharacterized protein</fullName>
    </submittedName>
</protein>
<evidence type="ECO:0000313" key="3">
    <source>
        <dbReference type="Proteomes" id="UP000464718"/>
    </source>
</evidence>
<dbReference type="EMBL" id="DACQKT010000007">
    <property type="protein sequence ID" value="HAS6678346.1"/>
    <property type="molecule type" value="Genomic_DNA"/>
</dbReference>
<dbReference type="AlphaFoldDB" id="A0A7Z2MVQ3"/>
<dbReference type="Proteomes" id="UP000856022">
    <property type="component" value="Unassembled WGS sequence"/>
</dbReference>
<evidence type="ECO:0000313" key="1">
    <source>
        <dbReference type="EMBL" id="HAS6678346.1"/>
    </source>
</evidence>
<reference evidence="1" key="1">
    <citation type="journal article" date="2018" name="Genome Biol.">
        <title>SKESA: strategic k-mer extension for scrupulous assemblies.</title>
        <authorList>
            <person name="Souvorov A."/>
            <person name="Agarwala R."/>
            <person name="Lipman D.J."/>
        </authorList>
    </citation>
    <scope>NUCLEOTIDE SEQUENCE</scope>
    <source>
        <strain evidence="1">1930</strain>
    </source>
</reference>
<name>A0A7Z2MVQ3_VIBPH</name>